<dbReference type="HOGENOM" id="CLU_002351_7_1_11"/>
<dbReference type="GO" id="GO:0005992">
    <property type="term" value="P:trehalose biosynthetic process"/>
    <property type="evidence" value="ECO:0007669"/>
    <property type="project" value="InterPro"/>
</dbReference>
<dbReference type="STRING" id="1229780.BN381_30004"/>
<dbReference type="Pfam" id="PF00982">
    <property type="entry name" value="Glyco_transf_20"/>
    <property type="match status" value="1"/>
</dbReference>
<dbReference type="PANTHER" id="PTHR10788:SF106">
    <property type="entry name" value="BCDNA.GH08860"/>
    <property type="match status" value="1"/>
</dbReference>
<dbReference type="InterPro" id="IPR001830">
    <property type="entry name" value="Glyco_trans_20"/>
</dbReference>
<reference evidence="2 3" key="1">
    <citation type="journal article" date="2013" name="ISME J.">
        <title>Metabolic model for the filamentous 'Candidatus Microthrix parvicella' based on genomic and metagenomic analyses.</title>
        <authorList>
            <person name="Jon McIlroy S."/>
            <person name="Kristiansen R."/>
            <person name="Albertsen M."/>
            <person name="Michael Karst S."/>
            <person name="Rossetti S."/>
            <person name="Lund Nielsen J."/>
            <person name="Tandoi V."/>
            <person name="James Seviour R."/>
            <person name="Nielsen P.H."/>
        </authorList>
    </citation>
    <scope>NUCLEOTIDE SEQUENCE [LARGE SCALE GENOMIC DNA]</scope>
    <source>
        <strain evidence="2 3">RN1</strain>
    </source>
</reference>
<dbReference type="Proteomes" id="UP000018291">
    <property type="component" value="Unassembled WGS sequence"/>
</dbReference>
<proteinExistence type="inferred from homology"/>
<dbReference type="RefSeq" id="WP_012226968.1">
    <property type="nucleotide sequence ID" value="NZ_HG422565.1"/>
</dbReference>
<evidence type="ECO:0000256" key="1">
    <source>
        <dbReference type="ARBA" id="ARBA00008799"/>
    </source>
</evidence>
<comment type="similarity">
    <text evidence="1">Belongs to the glycosyltransferase 20 family.</text>
</comment>
<keyword evidence="3" id="KW-1185">Reference proteome</keyword>
<keyword evidence="2" id="KW-0328">Glycosyltransferase</keyword>
<evidence type="ECO:0000313" key="3">
    <source>
        <dbReference type="Proteomes" id="UP000018291"/>
    </source>
</evidence>
<dbReference type="AlphaFoldDB" id="R4YZE4"/>
<protein>
    <submittedName>
        <fullName evidence="2">Trehalose-phosphate synthase</fullName>
        <ecNumber evidence="2">2.4.1.15</ecNumber>
    </submittedName>
</protein>
<dbReference type="OrthoDB" id="9761633at2"/>
<dbReference type="GO" id="GO:0003825">
    <property type="term" value="F:alpha,alpha-trehalose-phosphate synthase (UDP-forming) activity"/>
    <property type="evidence" value="ECO:0007669"/>
    <property type="project" value="UniProtKB-EC"/>
</dbReference>
<dbReference type="Gene3D" id="3.40.50.2000">
    <property type="entry name" value="Glycogen Phosphorylase B"/>
    <property type="match status" value="2"/>
</dbReference>
<dbReference type="PANTHER" id="PTHR10788">
    <property type="entry name" value="TREHALOSE-6-PHOSPHATE SYNTHASE"/>
    <property type="match status" value="1"/>
</dbReference>
<accession>R4YZE4</accession>
<evidence type="ECO:0000313" key="2">
    <source>
        <dbReference type="EMBL" id="CCM63808.1"/>
    </source>
</evidence>
<gene>
    <name evidence="2" type="primary">otsA</name>
    <name evidence="2" type="ORF">BN381_30004</name>
</gene>
<dbReference type="CDD" id="cd03788">
    <property type="entry name" value="GT20_TPS"/>
    <property type="match status" value="1"/>
</dbReference>
<dbReference type="EMBL" id="CANL01000023">
    <property type="protein sequence ID" value="CCM63808.1"/>
    <property type="molecule type" value="Genomic_DNA"/>
</dbReference>
<dbReference type="SUPFAM" id="SSF53756">
    <property type="entry name" value="UDP-Glycosyltransferase/glycogen phosphorylase"/>
    <property type="match status" value="1"/>
</dbReference>
<dbReference type="EC" id="2.4.1.15" evidence="2"/>
<keyword evidence="2" id="KW-0808">Transferase</keyword>
<dbReference type="eggNOG" id="COG0380">
    <property type="taxonomic scope" value="Bacteria"/>
</dbReference>
<name>R4YZE4_9ACTN</name>
<organism evidence="2 3">
    <name type="scientific">Candidatus Neomicrothrix parvicella RN1</name>
    <dbReference type="NCBI Taxonomy" id="1229780"/>
    <lineage>
        <taxon>Bacteria</taxon>
        <taxon>Bacillati</taxon>
        <taxon>Actinomycetota</taxon>
        <taxon>Acidimicrobiia</taxon>
        <taxon>Acidimicrobiales</taxon>
        <taxon>Microthrixaceae</taxon>
        <taxon>Candidatus Neomicrothrix</taxon>
    </lineage>
</organism>
<comment type="caution">
    <text evidence="2">The sequence shown here is derived from an EMBL/GenBank/DDBJ whole genome shotgun (WGS) entry which is preliminary data.</text>
</comment>
<sequence length="481" mass="53146">MASPEITPESGETGDGPRAGTASFLVLANRLPVRRVTGVDGTGWETSPGGLVTALAPLLAGRTDAQWLGWSGTTGTDEDGSIEVDGISLVPVPLSRGEVELFYEGFANRTLWPLYHDSIVRSEYHRTWWDAYRTVNRRFAKAAAMWAAPGAAVWVHDYHLQLVPGMLRELRPDLRIGFFLHIPFPPVELFLQLPWRRTITEGLLGADVVGFQTEGGAANFRRLAGLVTEAEVNDHEVTMRGRSVRVETFGIGVDTKTLESMAADPQMQARAKEVRESLGNPERVLLGVDRLDYTKGLARRLRAFRELLEEGRLTVGRHVLVQVAEPTRENVRDYADFRDRIDRMVGEINGDYGEVGAVPMHYLHRHHDLEELVALYLAADVMLVTAVRDGMNLVCKEYVATRTDDSGVLVLSEFAGAAETMVDALLVNPYDIDGLKLAIEQAVTMGPDAQARRMSALREAVVASDVHRWADAWLDALGVAR</sequence>